<evidence type="ECO:0000256" key="9">
    <source>
        <dbReference type="ARBA" id="ARBA00029596"/>
    </source>
</evidence>
<keyword evidence="13" id="KW-0460">Magnesium</keyword>
<dbReference type="AlphaFoldDB" id="A0A094XGI1"/>
<dbReference type="InterPro" id="IPR036704">
    <property type="entry name" value="RraA/RraA-like_sf"/>
</dbReference>
<comment type="catalytic activity">
    <reaction evidence="1">
        <text>4-hydroxy-4-methyl-2-oxoglutarate = 2 pyruvate</text>
        <dbReference type="Rhea" id="RHEA:22748"/>
        <dbReference type="ChEBI" id="CHEBI:15361"/>
        <dbReference type="ChEBI" id="CHEBI:58276"/>
        <dbReference type="EC" id="4.1.3.17"/>
    </reaction>
</comment>
<evidence type="ECO:0000256" key="5">
    <source>
        <dbReference type="ARBA" id="ARBA00012213"/>
    </source>
</evidence>
<evidence type="ECO:0000256" key="10">
    <source>
        <dbReference type="ARBA" id="ARBA00030169"/>
    </source>
</evidence>
<dbReference type="Proteomes" id="UP000002754">
    <property type="component" value="Unassembled WGS sequence"/>
</dbReference>
<dbReference type="GO" id="GO:0008948">
    <property type="term" value="F:oxaloacetate decarboxylase activity"/>
    <property type="evidence" value="ECO:0007669"/>
    <property type="project" value="UniProtKB-EC"/>
</dbReference>
<dbReference type="eggNOG" id="COG0684">
    <property type="taxonomic scope" value="Bacteria"/>
</dbReference>
<evidence type="ECO:0000256" key="1">
    <source>
        <dbReference type="ARBA" id="ARBA00001342"/>
    </source>
</evidence>
<name>A0A094XGI1_ALKAL</name>
<comment type="subunit">
    <text evidence="4">Homotrimer.</text>
</comment>
<keyword evidence="16" id="KW-1185">Reference proteome</keyword>
<evidence type="ECO:0000256" key="11">
    <source>
        <dbReference type="ARBA" id="ARBA00032305"/>
    </source>
</evidence>
<dbReference type="Pfam" id="PF03737">
    <property type="entry name" value="RraA-like"/>
    <property type="match status" value="1"/>
</dbReference>
<dbReference type="InterPro" id="IPR005493">
    <property type="entry name" value="RraA/RraA-like"/>
</dbReference>
<evidence type="ECO:0000256" key="8">
    <source>
        <dbReference type="ARBA" id="ARBA00025046"/>
    </source>
</evidence>
<evidence type="ECO:0000256" key="7">
    <source>
        <dbReference type="ARBA" id="ARBA00016549"/>
    </source>
</evidence>
<evidence type="ECO:0000256" key="13">
    <source>
        <dbReference type="PIRSR" id="PIRSR605493-1"/>
    </source>
</evidence>
<comment type="cofactor">
    <cofactor evidence="13">
        <name>Mg(2+)</name>
        <dbReference type="ChEBI" id="CHEBI:18420"/>
    </cofactor>
</comment>
<dbReference type="SUPFAM" id="SSF89562">
    <property type="entry name" value="RraA-like"/>
    <property type="match status" value="1"/>
</dbReference>
<gene>
    <name evidence="15" type="ORF">AJ85_20590</name>
    <name evidence="14" type="ORF">BALCAV_0207450</name>
</gene>
<dbReference type="EMBL" id="JALP01000293">
    <property type="protein sequence ID" value="THG88913.1"/>
    <property type="molecule type" value="Genomic_DNA"/>
</dbReference>
<dbReference type="EC" id="4.1.3.17" evidence="5"/>
<evidence type="ECO:0000313" key="17">
    <source>
        <dbReference type="Proteomes" id="UP000297014"/>
    </source>
</evidence>
<dbReference type="EMBL" id="ALPT02000019">
    <property type="protein sequence ID" value="KGA97865.1"/>
    <property type="molecule type" value="Genomic_DNA"/>
</dbReference>
<dbReference type="CDD" id="cd16841">
    <property type="entry name" value="RraA_family"/>
    <property type="match status" value="1"/>
</dbReference>
<protein>
    <recommendedName>
        <fullName evidence="7">Putative 4-hydroxy-4-methyl-2-oxoglutarate aldolase</fullName>
        <ecNumber evidence="6">4.1.1.112</ecNumber>
        <ecNumber evidence="5">4.1.3.17</ecNumber>
    </recommendedName>
    <alternativeName>
        <fullName evidence="11">Oxaloacetate decarboxylase</fullName>
    </alternativeName>
    <alternativeName>
        <fullName evidence="9">Regulator of ribonuclease activity homolog</fullName>
    </alternativeName>
    <alternativeName>
        <fullName evidence="10">RraA-like protein</fullName>
    </alternativeName>
</protein>
<organism evidence="14 16">
    <name type="scientific">Alkalihalobacillus alcalophilus ATCC 27647 = CGMCC 1.3604</name>
    <dbReference type="NCBI Taxonomy" id="1218173"/>
    <lineage>
        <taxon>Bacteria</taxon>
        <taxon>Bacillati</taxon>
        <taxon>Bacillota</taxon>
        <taxon>Bacilli</taxon>
        <taxon>Bacillales</taxon>
        <taxon>Bacillaceae</taxon>
        <taxon>Alkalihalobacillus</taxon>
    </lineage>
</organism>
<dbReference type="Gene3D" id="3.50.30.40">
    <property type="entry name" value="Ribonuclease E inhibitor RraA/RraA-like"/>
    <property type="match status" value="1"/>
</dbReference>
<feature type="binding site" evidence="13">
    <location>
        <position position="104"/>
    </location>
    <ligand>
        <name>substrate</name>
    </ligand>
</feature>
<dbReference type="STRING" id="1218173.BALCAV_0207450"/>
<dbReference type="RefSeq" id="WP_003324595.1">
    <property type="nucleotide sequence ID" value="NZ_ALPT02000019.1"/>
</dbReference>
<accession>A0A094XGI1</accession>
<dbReference type="OrthoDB" id="9784786at2"/>
<evidence type="ECO:0000256" key="6">
    <source>
        <dbReference type="ARBA" id="ARBA00012947"/>
    </source>
</evidence>
<evidence type="ECO:0000313" key="16">
    <source>
        <dbReference type="Proteomes" id="UP000002754"/>
    </source>
</evidence>
<dbReference type="GO" id="GO:0046872">
    <property type="term" value="F:metal ion binding"/>
    <property type="evidence" value="ECO:0007669"/>
    <property type="project" value="UniProtKB-KW"/>
</dbReference>
<evidence type="ECO:0000256" key="3">
    <source>
        <dbReference type="ARBA" id="ARBA00008621"/>
    </source>
</evidence>
<dbReference type="PANTHER" id="PTHR33254">
    <property type="entry name" value="4-HYDROXY-4-METHYL-2-OXOGLUTARATE ALDOLASE 3-RELATED"/>
    <property type="match status" value="1"/>
</dbReference>
<feature type="binding site" evidence="13">
    <location>
        <begin position="82"/>
        <end position="85"/>
    </location>
    <ligand>
        <name>substrate</name>
    </ligand>
</feature>
<comment type="cofactor">
    <cofactor evidence="2">
        <name>a divalent metal cation</name>
        <dbReference type="ChEBI" id="CHEBI:60240"/>
    </cofactor>
</comment>
<comment type="caution">
    <text evidence="14">The sequence shown here is derived from an EMBL/GenBank/DDBJ whole genome shotgun (WGS) entry which is preliminary data.</text>
</comment>
<evidence type="ECO:0000256" key="12">
    <source>
        <dbReference type="ARBA" id="ARBA00047973"/>
    </source>
</evidence>
<reference evidence="14 16" key="1">
    <citation type="journal article" date="2014" name="Genome Announc.">
        <title>Draft Genome Sequence of Bacillus alcalophilus AV1934, a Classic Alkaliphile Isolated from Human Feces in 1934.</title>
        <authorList>
            <person name="Attie O."/>
            <person name="Jayaprakash A."/>
            <person name="Shah H."/>
            <person name="Paulsen I.T."/>
            <person name="Morino M."/>
            <person name="Takahashi Y."/>
            <person name="Narumi I."/>
            <person name="Sachidanandam R."/>
            <person name="Satoh K."/>
            <person name="Ito M."/>
            <person name="Krulwich T.A."/>
        </authorList>
    </citation>
    <scope>NUCLEOTIDE SEQUENCE [LARGE SCALE GENOMIC DNA]</scope>
    <source>
        <strain evidence="14 16">AV1934</strain>
    </source>
</reference>
<feature type="binding site" evidence="13">
    <location>
        <position position="105"/>
    </location>
    <ligand>
        <name>Mg(2+)</name>
        <dbReference type="ChEBI" id="CHEBI:18420"/>
    </ligand>
</feature>
<comment type="similarity">
    <text evidence="3">Belongs to the class II aldolase/RraA-like family.</text>
</comment>
<dbReference type="PANTHER" id="PTHR33254:SF4">
    <property type="entry name" value="4-HYDROXY-4-METHYL-2-OXOGLUTARATE ALDOLASE 3-RELATED"/>
    <property type="match status" value="1"/>
</dbReference>
<dbReference type="Proteomes" id="UP000297014">
    <property type="component" value="Unassembled WGS sequence"/>
</dbReference>
<evidence type="ECO:0000256" key="2">
    <source>
        <dbReference type="ARBA" id="ARBA00001968"/>
    </source>
</evidence>
<comment type="function">
    <text evidence="8">Catalyzes the aldol cleavage of 4-hydroxy-4-methyl-2-oxoglutarate (HMG) into 2 molecules of pyruvate. Also contains a secondary oxaloacetate (OAA) decarboxylase activity due to the common pyruvate enolate transition state formed following C-C bond cleavage in the retro-aldol and decarboxylation reactions.</text>
</comment>
<reference evidence="15 17" key="2">
    <citation type="submission" date="2014-01" db="EMBL/GenBank/DDBJ databases">
        <title>Draft genome sequencing of Bacillus alcalophilus CGMCC 1.3604.</title>
        <authorList>
            <person name="Yang J."/>
            <person name="Diao L."/>
            <person name="Yang S."/>
        </authorList>
    </citation>
    <scope>NUCLEOTIDE SEQUENCE [LARGE SCALE GENOMIC DNA]</scope>
    <source>
        <strain evidence="15 17">CGMCC 1.3604</strain>
    </source>
</reference>
<comment type="catalytic activity">
    <reaction evidence="12">
        <text>oxaloacetate + H(+) = pyruvate + CO2</text>
        <dbReference type="Rhea" id="RHEA:15641"/>
        <dbReference type="ChEBI" id="CHEBI:15361"/>
        <dbReference type="ChEBI" id="CHEBI:15378"/>
        <dbReference type="ChEBI" id="CHEBI:16452"/>
        <dbReference type="ChEBI" id="CHEBI:16526"/>
        <dbReference type="EC" id="4.1.1.112"/>
    </reaction>
</comment>
<sequence length="209" mass="22539">MANMNEFMNLPTTSITDALGSKNYMDMSIKPLKEDWHLAGPAYPVQISAGENISVLEAIYHAKPGDVLVINGEGGTKNAFAGDFIIGLAKSRGLNGVVADGVIRDIIGIKELDLPVFCLGTTTAASKKNKIGEINRPIVCGGVQVNPGDIVVGDADGVVVIPKGQQEEILNRTKQRIKDDEEREKKVGTEKESVEAYLKKVIELHREKG</sequence>
<dbReference type="GO" id="GO:0047443">
    <property type="term" value="F:4-hydroxy-4-methyl-2-oxoglutarate aldolase activity"/>
    <property type="evidence" value="ECO:0007669"/>
    <property type="project" value="UniProtKB-EC"/>
</dbReference>
<evidence type="ECO:0000313" key="14">
    <source>
        <dbReference type="EMBL" id="KGA97865.1"/>
    </source>
</evidence>
<proteinExistence type="inferred from homology"/>
<dbReference type="EC" id="4.1.1.112" evidence="6"/>
<evidence type="ECO:0000313" key="15">
    <source>
        <dbReference type="EMBL" id="THG88913.1"/>
    </source>
</evidence>
<keyword evidence="13" id="KW-0479">Metal-binding</keyword>
<evidence type="ECO:0000256" key="4">
    <source>
        <dbReference type="ARBA" id="ARBA00011233"/>
    </source>
</evidence>